<dbReference type="Proteomes" id="UP001058974">
    <property type="component" value="Chromosome 7"/>
</dbReference>
<keyword evidence="3" id="KW-1185">Reference proteome</keyword>
<sequence length="185" mass="20591">MPHMVLIGSSGVQSNDHEHKTPQVCTQGSLENTNLGEEVASAPVINTPKQRFQQKEGEILIQSWLNASKNSIVGVDKKGDSFWKRIDGAFNKHRDINYKERKSMALKGSLEVSPKRTKNSASRAYSSSSNPLTPTSSEHNPPSPSLLRRPIGQKATKRIEKEKLMEMSSTPNVKYGSLKDDFKKN</sequence>
<dbReference type="PANTHER" id="PTHR45023:SF4">
    <property type="entry name" value="GLYCINE-RICH PROTEIN-RELATED"/>
    <property type="match status" value="1"/>
</dbReference>
<feature type="region of interest" description="Disordered" evidence="1">
    <location>
        <begin position="108"/>
        <end position="185"/>
    </location>
</feature>
<dbReference type="AlphaFoldDB" id="A0A9D4VLK3"/>
<reference evidence="2 3" key="1">
    <citation type="journal article" date="2022" name="Nat. Genet.">
        <title>Improved pea reference genome and pan-genome highlight genomic features and evolutionary characteristics.</title>
        <authorList>
            <person name="Yang T."/>
            <person name="Liu R."/>
            <person name="Luo Y."/>
            <person name="Hu S."/>
            <person name="Wang D."/>
            <person name="Wang C."/>
            <person name="Pandey M.K."/>
            <person name="Ge S."/>
            <person name="Xu Q."/>
            <person name="Li N."/>
            <person name="Li G."/>
            <person name="Huang Y."/>
            <person name="Saxena R.K."/>
            <person name="Ji Y."/>
            <person name="Li M."/>
            <person name="Yan X."/>
            <person name="He Y."/>
            <person name="Liu Y."/>
            <person name="Wang X."/>
            <person name="Xiang C."/>
            <person name="Varshney R.K."/>
            <person name="Ding H."/>
            <person name="Gao S."/>
            <person name="Zong X."/>
        </authorList>
    </citation>
    <scope>NUCLEOTIDE SEQUENCE [LARGE SCALE GENOMIC DNA]</scope>
    <source>
        <strain evidence="2 3">cv. Zhongwan 6</strain>
    </source>
</reference>
<dbReference type="Gramene" id="Psat07G0266400-T1">
    <property type="protein sequence ID" value="KAI5386189.1"/>
    <property type="gene ID" value="KIW84_072664"/>
</dbReference>
<proteinExistence type="predicted"/>
<comment type="caution">
    <text evidence="2">The sequence shown here is derived from an EMBL/GenBank/DDBJ whole genome shotgun (WGS) entry which is preliminary data.</text>
</comment>
<protein>
    <submittedName>
        <fullName evidence="2">Uncharacterized protein</fullName>
    </submittedName>
</protein>
<organism evidence="2 3">
    <name type="scientific">Pisum sativum</name>
    <name type="common">Garden pea</name>
    <name type="synonym">Lathyrus oleraceus</name>
    <dbReference type="NCBI Taxonomy" id="3888"/>
    <lineage>
        <taxon>Eukaryota</taxon>
        <taxon>Viridiplantae</taxon>
        <taxon>Streptophyta</taxon>
        <taxon>Embryophyta</taxon>
        <taxon>Tracheophyta</taxon>
        <taxon>Spermatophyta</taxon>
        <taxon>Magnoliopsida</taxon>
        <taxon>eudicotyledons</taxon>
        <taxon>Gunneridae</taxon>
        <taxon>Pentapetalae</taxon>
        <taxon>rosids</taxon>
        <taxon>fabids</taxon>
        <taxon>Fabales</taxon>
        <taxon>Fabaceae</taxon>
        <taxon>Papilionoideae</taxon>
        <taxon>50 kb inversion clade</taxon>
        <taxon>NPAAA clade</taxon>
        <taxon>Hologalegina</taxon>
        <taxon>IRL clade</taxon>
        <taxon>Fabeae</taxon>
        <taxon>Lathyrus</taxon>
    </lineage>
</organism>
<name>A0A9D4VLK3_PEA</name>
<accession>A0A9D4VLK3</accession>
<dbReference type="PANTHER" id="PTHR45023">
    <property type="match status" value="1"/>
</dbReference>
<gene>
    <name evidence="2" type="ORF">KIW84_072664</name>
</gene>
<dbReference type="EMBL" id="JAMSHJ010000007">
    <property type="protein sequence ID" value="KAI5386189.1"/>
    <property type="molecule type" value="Genomic_DNA"/>
</dbReference>
<evidence type="ECO:0000313" key="3">
    <source>
        <dbReference type="Proteomes" id="UP001058974"/>
    </source>
</evidence>
<feature type="compositionally biased region" description="Low complexity" evidence="1">
    <location>
        <begin position="120"/>
        <end position="137"/>
    </location>
</feature>
<evidence type="ECO:0000256" key="1">
    <source>
        <dbReference type="SAM" id="MobiDB-lite"/>
    </source>
</evidence>
<evidence type="ECO:0000313" key="2">
    <source>
        <dbReference type="EMBL" id="KAI5386189.1"/>
    </source>
</evidence>